<reference evidence="1" key="1">
    <citation type="submission" date="2018-05" db="EMBL/GenBank/DDBJ databases">
        <authorList>
            <person name="Lanie J.A."/>
            <person name="Ng W.-L."/>
            <person name="Kazmierczak K.M."/>
            <person name="Andrzejewski T.M."/>
            <person name="Davidsen T.M."/>
            <person name="Wayne K.J."/>
            <person name="Tettelin H."/>
            <person name="Glass J.I."/>
            <person name="Rusch D."/>
            <person name="Podicherti R."/>
            <person name="Tsui H.-C.T."/>
            <person name="Winkler M.E."/>
        </authorList>
    </citation>
    <scope>NUCLEOTIDE SEQUENCE</scope>
</reference>
<organism evidence="1">
    <name type="scientific">marine metagenome</name>
    <dbReference type="NCBI Taxonomy" id="408172"/>
    <lineage>
        <taxon>unclassified sequences</taxon>
        <taxon>metagenomes</taxon>
        <taxon>ecological metagenomes</taxon>
    </lineage>
</organism>
<protein>
    <submittedName>
        <fullName evidence="1">Uncharacterized protein</fullName>
    </submittedName>
</protein>
<dbReference type="AlphaFoldDB" id="A0A383CYB1"/>
<sequence>MTTEQTNKKDGLEVDPKLLEILVCPVSHGQLRYDR</sequence>
<dbReference type="SUPFAM" id="SSF158997">
    <property type="entry name" value="Trm112p-like"/>
    <property type="match status" value="1"/>
</dbReference>
<proteinExistence type="predicted"/>
<dbReference type="Pfam" id="PF03966">
    <property type="entry name" value="Trm112p"/>
    <property type="match status" value="1"/>
</dbReference>
<dbReference type="InterPro" id="IPR005651">
    <property type="entry name" value="Trm112-like"/>
</dbReference>
<accession>A0A383CYB1</accession>
<name>A0A383CYB1_9ZZZZ</name>
<gene>
    <name evidence="1" type="ORF">METZ01_LOCUS489918</name>
</gene>
<feature type="non-terminal residue" evidence="1">
    <location>
        <position position="35"/>
    </location>
</feature>
<evidence type="ECO:0000313" key="1">
    <source>
        <dbReference type="EMBL" id="SVE37064.1"/>
    </source>
</evidence>
<dbReference type="EMBL" id="UINC01212641">
    <property type="protein sequence ID" value="SVE37064.1"/>
    <property type="molecule type" value="Genomic_DNA"/>
</dbReference>